<evidence type="ECO:0000256" key="1">
    <source>
        <dbReference type="SAM" id="SignalP"/>
    </source>
</evidence>
<organism evidence="2 3">
    <name type="scientific">Cloacibacterium normanense</name>
    <dbReference type="NCBI Taxonomy" id="237258"/>
    <lineage>
        <taxon>Bacteria</taxon>
        <taxon>Pseudomonadati</taxon>
        <taxon>Bacteroidota</taxon>
        <taxon>Flavobacteriia</taxon>
        <taxon>Flavobacteriales</taxon>
        <taxon>Weeksellaceae</taxon>
    </lineage>
</organism>
<comment type="caution">
    <text evidence="2">The sequence shown here is derived from an EMBL/GenBank/DDBJ whole genome shotgun (WGS) entry which is preliminary data.</text>
</comment>
<dbReference type="RefSeq" id="WP_104792937.1">
    <property type="nucleotide sequence ID" value="NZ_PTPZ01000002.1"/>
</dbReference>
<dbReference type="InterPro" id="IPR021958">
    <property type="entry name" value="DUF3575"/>
</dbReference>
<evidence type="ECO:0000313" key="2">
    <source>
        <dbReference type="EMBL" id="PPZ92108.1"/>
    </source>
</evidence>
<dbReference type="Pfam" id="PF12099">
    <property type="entry name" value="DUF3575"/>
    <property type="match status" value="1"/>
</dbReference>
<dbReference type="EMBL" id="PTPZ01000002">
    <property type="protein sequence ID" value="PPZ92108.1"/>
    <property type="molecule type" value="Genomic_DNA"/>
</dbReference>
<protein>
    <submittedName>
        <fullName evidence="2">DUF3575 domain-containing protein</fullName>
    </submittedName>
</protein>
<sequence>MKKLITIFTLAVSTFTFSQNSTTLKSNDIVINPVALVLGAVNVEYERIISENSGIGVTTSFLLDDYIIEDNNGFSITPYYNYYFGKKRANGFYIGGYCSINSGDVEKSYYVSSQYGGYTMYTTEKETNFGVGFKFGGKWVVKNDIVLEIGTGLGRNFGGENKVNTTGMLGIGKRF</sequence>
<evidence type="ECO:0000313" key="3">
    <source>
        <dbReference type="Proteomes" id="UP000238565"/>
    </source>
</evidence>
<gene>
    <name evidence="2" type="ORF">C3729_03770</name>
</gene>
<reference evidence="2 3" key="1">
    <citation type="submission" date="2018-02" db="EMBL/GenBank/DDBJ databases">
        <title>Draft genome sequence of bacterial isolates from marine environment.</title>
        <authorList>
            <person name="Singh S.K."/>
            <person name="Hill R."/>
            <person name="Major S."/>
            <person name="Cai H."/>
            <person name="Li Y."/>
        </authorList>
    </citation>
    <scope>NUCLEOTIDE SEQUENCE [LARGE SCALE GENOMIC DNA]</scope>
    <source>
        <strain evidence="2 3">IMET F</strain>
    </source>
</reference>
<dbReference type="Proteomes" id="UP000238565">
    <property type="component" value="Unassembled WGS sequence"/>
</dbReference>
<feature type="chain" id="PRO_5015776620" evidence="1">
    <location>
        <begin position="19"/>
        <end position="175"/>
    </location>
</feature>
<dbReference type="AlphaFoldDB" id="A0A2S7I6A6"/>
<keyword evidence="1" id="KW-0732">Signal</keyword>
<name>A0A2S7I6A6_9FLAO</name>
<feature type="signal peptide" evidence="1">
    <location>
        <begin position="1"/>
        <end position="18"/>
    </location>
</feature>
<accession>A0A2S7I6A6</accession>
<proteinExistence type="predicted"/>